<keyword evidence="5" id="KW-1185">Reference proteome</keyword>
<evidence type="ECO:0000313" key="4">
    <source>
        <dbReference type="EMBL" id="AVF34699.1"/>
    </source>
</evidence>
<evidence type="ECO:0000256" key="2">
    <source>
        <dbReference type="ARBA" id="ARBA00023315"/>
    </source>
</evidence>
<dbReference type="PANTHER" id="PTHR43877:SF2">
    <property type="entry name" value="AMINOALKYLPHOSPHONATE N-ACETYLTRANSFERASE-RELATED"/>
    <property type="match status" value="1"/>
</dbReference>
<reference evidence="5" key="1">
    <citation type="submission" date="2017-01" db="EMBL/GenBank/DDBJ databases">
        <title>Genome sequence of Rouxiella sp. ERMR1:05.</title>
        <authorList>
            <person name="Kumar R."/>
            <person name="Singh D."/>
            <person name="Kumar S."/>
        </authorList>
    </citation>
    <scope>NUCLEOTIDE SEQUENCE [LARGE SCALE GENOMIC DNA]</scope>
    <source>
        <strain evidence="5">ERMR1:05</strain>
    </source>
</reference>
<dbReference type="CDD" id="cd04301">
    <property type="entry name" value="NAT_SF"/>
    <property type="match status" value="1"/>
</dbReference>
<dbReference type="OrthoDB" id="9803233at2"/>
<dbReference type="EMBL" id="CP019062">
    <property type="protein sequence ID" value="AVF34699.1"/>
    <property type="molecule type" value="Genomic_DNA"/>
</dbReference>
<dbReference type="Gene3D" id="3.40.630.30">
    <property type="match status" value="1"/>
</dbReference>
<protein>
    <submittedName>
        <fullName evidence="4">GNAT family N-acetyltransferase</fullName>
    </submittedName>
</protein>
<dbReference type="PANTHER" id="PTHR43877">
    <property type="entry name" value="AMINOALKYLPHOSPHONATE N-ACETYLTRANSFERASE-RELATED-RELATED"/>
    <property type="match status" value="1"/>
</dbReference>
<dbReference type="SUPFAM" id="SSF55729">
    <property type="entry name" value="Acyl-CoA N-acyltransferases (Nat)"/>
    <property type="match status" value="1"/>
</dbReference>
<dbReference type="InterPro" id="IPR016181">
    <property type="entry name" value="Acyl_CoA_acyltransferase"/>
</dbReference>
<evidence type="ECO:0000256" key="1">
    <source>
        <dbReference type="ARBA" id="ARBA00022679"/>
    </source>
</evidence>
<dbReference type="KEGG" id="rox:BV494_07020"/>
<organism evidence="4 5">
    <name type="scientific">Rahnella sikkimica</name>
    <dbReference type="NCBI Taxonomy" id="1805933"/>
    <lineage>
        <taxon>Bacteria</taxon>
        <taxon>Pseudomonadati</taxon>
        <taxon>Pseudomonadota</taxon>
        <taxon>Gammaproteobacteria</taxon>
        <taxon>Enterobacterales</taxon>
        <taxon>Yersiniaceae</taxon>
        <taxon>Rahnella</taxon>
    </lineage>
</organism>
<proteinExistence type="predicted"/>
<keyword evidence="1" id="KW-0808">Transferase</keyword>
<sequence>MSAQIFETDANHPHLTRLIAELDAYQYPLYPPESFQGINVTALDAGEIFCFMARVDDDWAGCACLYISRPEGNEKPIAEMKRVYVNPLYRGQGIASLLIDAMESKLKTLGYRDLFLETGVFQEKAITLYEKLGYARTEAFGDYCQAPDPLSVYMMKSVA</sequence>
<dbReference type="PROSITE" id="PS51186">
    <property type="entry name" value="GNAT"/>
    <property type="match status" value="1"/>
</dbReference>
<dbReference type="RefSeq" id="WP_104922217.1">
    <property type="nucleotide sequence ID" value="NZ_CP019062.1"/>
</dbReference>
<feature type="domain" description="N-acetyltransferase" evidence="3">
    <location>
        <begin position="6"/>
        <end position="159"/>
    </location>
</feature>
<name>A0A2L1UP34_9GAMM</name>
<accession>A0A2L1UP34</accession>
<evidence type="ECO:0000313" key="5">
    <source>
        <dbReference type="Proteomes" id="UP000239197"/>
    </source>
</evidence>
<dbReference type="GO" id="GO:0016747">
    <property type="term" value="F:acyltransferase activity, transferring groups other than amino-acyl groups"/>
    <property type="evidence" value="ECO:0007669"/>
    <property type="project" value="InterPro"/>
</dbReference>
<dbReference type="AlphaFoldDB" id="A0A2L1UP34"/>
<evidence type="ECO:0000259" key="3">
    <source>
        <dbReference type="PROSITE" id="PS51186"/>
    </source>
</evidence>
<dbReference type="InterPro" id="IPR000182">
    <property type="entry name" value="GNAT_dom"/>
</dbReference>
<dbReference type="InterPro" id="IPR050832">
    <property type="entry name" value="Bact_Acetyltransf"/>
</dbReference>
<dbReference type="Proteomes" id="UP000239197">
    <property type="component" value="Chromosome"/>
</dbReference>
<gene>
    <name evidence="4" type="ORF">BV494_07020</name>
</gene>
<keyword evidence="2" id="KW-0012">Acyltransferase</keyword>
<dbReference type="Pfam" id="PF00583">
    <property type="entry name" value="Acetyltransf_1"/>
    <property type="match status" value="1"/>
</dbReference>